<keyword evidence="2 5" id="KW-0812">Transmembrane</keyword>
<reference evidence="6 7" key="1">
    <citation type="submission" date="2016-04" db="EMBL/GenBank/DDBJ databases">
        <title>The genome of Intoshia linei affirms orthonectids as highly simplified spiralians.</title>
        <authorList>
            <person name="Mikhailov K.V."/>
            <person name="Slusarev G.S."/>
            <person name="Nikitin M.A."/>
            <person name="Logacheva M.D."/>
            <person name="Penin A."/>
            <person name="Aleoshin V."/>
            <person name="Panchin Y.V."/>
        </authorList>
    </citation>
    <scope>NUCLEOTIDE SEQUENCE [LARGE SCALE GENOMIC DNA]</scope>
    <source>
        <strain evidence="6">Intl2013</strain>
        <tissue evidence="6">Whole animal</tissue>
    </source>
</reference>
<dbReference type="InterPro" id="IPR004031">
    <property type="entry name" value="PMP22/EMP/MP20/Claudin"/>
</dbReference>
<feature type="transmembrane region" description="Helical" evidence="5">
    <location>
        <begin position="156"/>
        <end position="174"/>
    </location>
</feature>
<evidence type="ECO:0000256" key="2">
    <source>
        <dbReference type="ARBA" id="ARBA00022692"/>
    </source>
</evidence>
<evidence type="ECO:0000256" key="3">
    <source>
        <dbReference type="ARBA" id="ARBA00022989"/>
    </source>
</evidence>
<dbReference type="EMBL" id="LWCA01001073">
    <property type="protein sequence ID" value="OAF65992.1"/>
    <property type="molecule type" value="Genomic_DNA"/>
</dbReference>
<dbReference type="Gene3D" id="1.20.140.150">
    <property type="match status" value="1"/>
</dbReference>
<evidence type="ECO:0000256" key="1">
    <source>
        <dbReference type="ARBA" id="ARBA00004141"/>
    </source>
</evidence>
<keyword evidence="7" id="KW-1185">Reference proteome</keyword>
<protein>
    <recommendedName>
        <fullName evidence="8">Claudin domain-containing protein 1</fullName>
    </recommendedName>
</protein>
<dbReference type="GO" id="GO:0016020">
    <property type="term" value="C:membrane"/>
    <property type="evidence" value="ECO:0007669"/>
    <property type="project" value="UniProtKB-SubCell"/>
</dbReference>
<evidence type="ECO:0000313" key="6">
    <source>
        <dbReference type="EMBL" id="OAF65992.1"/>
    </source>
</evidence>
<dbReference type="PANTHER" id="PTHR21215">
    <property type="entry name" value="LD36024P"/>
    <property type="match status" value="1"/>
</dbReference>
<dbReference type="Proteomes" id="UP000078046">
    <property type="component" value="Unassembled WGS sequence"/>
</dbReference>
<evidence type="ECO:0000313" key="7">
    <source>
        <dbReference type="Proteomes" id="UP000078046"/>
    </source>
</evidence>
<keyword evidence="4 5" id="KW-0472">Membrane</keyword>
<feature type="transmembrane region" description="Helical" evidence="5">
    <location>
        <begin position="6"/>
        <end position="30"/>
    </location>
</feature>
<dbReference type="PANTHER" id="PTHR21215:SF0">
    <property type="entry name" value="LD36024P"/>
    <property type="match status" value="1"/>
</dbReference>
<name>A0A177AWW8_9BILA</name>
<proteinExistence type="predicted"/>
<comment type="caution">
    <text evidence="6">The sequence shown here is derived from an EMBL/GenBank/DDBJ whole genome shotgun (WGS) entry which is preliminary data.</text>
</comment>
<dbReference type="AlphaFoldDB" id="A0A177AWW8"/>
<organism evidence="6 7">
    <name type="scientific">Intoshia linei</name>
    <dbReference type="NCBI Taxonomy" id="1819745"/>
    <lineage>
        <taxon>Eukaryota</taxon>
        <taxon>Metazoa</taxon>
        <taxon>Spiralia</taxon>
        <taxon>Lophotrochozoa</taxon>
        <taxon>Mesozoa</taxon>
        <taxon>Orthonectida</taxon>
        <taxon>Rhopaluridae</taxon>
        <taxon>Intoshia</taxon>
    </lineage>
</organism>
<evidence type="ECO:0000256" key="5">
    <source>
        <dbReference type="SAM" id="Phobius"/>
    </source>
</evidence>
<evidence type="ECO:0008006" key="8">
    <source>
        <dbReference type="Google" id="ProtNLM"/>
    </source>
</evidence>
<comment type="subcellular location">
    <subcellularLocation>
        <location evidence="1">Membrane</location>
        <topology evidence="1">Multi-pass membrane protein</topology>
    </subcellularLocation>
</comment>
<feature type="transmembrane region" description="Helical" evidence="5">
    <location>
        <begin position="205"/>
        <end position="233"/>
    </location>
</feature>
<accession>A0A177AWW8</accession>
<sequence>MKTAGVVFGYILSIFSLILIIIALVTNNWIDTTVNRKPLIEYLKKDDANNYIKDRIYTDELYFSSYRGLFKRCFGKDYIINNVEVDWAGGNCVYEKGFEIILTPERVNWGYHYRMRIHVLRSLVAALILSIFFAVMSLIVAGFGCARYSNNTIKTGAATILVAAVFGVIGIVLFHTNDYLEREKLNHHPFPHFWQRHSGYAVLKLYSLTTFGFSYICAWVSIGLMLLASISYICGSCQERETHYVVTPTPTYCGEKHYQPSVIDTGKHIHSVQHY</sequence>
<dbReference type="Pfam" id="PF13903">
    <property type="entry name" value="Claudin_2"/>
    <property type="match status" value="1"/>
</dbReference>
<evidence type="ECO:0000256" key="4">
    <source>
        <dbReference type="ARBA" id="ARBA00023136"/>
    </source>
</evidence>
<keyword evidence="3 5" id="KW-1133">Transmembrane helix</keyword>
<dbReference type="OrthoDB" id="6126739at2759"/>
<feature type="transmembrane region" description="Helical" evidence="5">
    <location>
        <begin position="123"/>
        <end position="144"/>
    </location>
</feature>
<gene>
    <name evidence="6" type="ORF">A3Q56_06287</name>
</gene>